<dbReference type="Proteomes" id="UP000075882">
    <property type="component" value="Unassembled WGS sequence"/>
</dbReference>
<proteinExistence type="predicted"/>
<organism evidence="2">
    <name type="scientific">Anopheles coluzzii</name>
    <name type="common">African malaria mosquito</name>
    <dbReference type="NCBI Taxonomy" id="1518534"/>
    <lineage>
        <taxon>Eukaryota</taxon>
        <taxon>Metazoa</taxon>
        <taxon>Ecdysozoa</taxon>
        <taxon>Arthropoda</taxon>
        <taxon>Hexapoda</taxon>
        <taxon>Insecta</taxon>
        <taxon>Pterygota</taxon>
        <taxon>Neoptera</taxon>
        <taxon>Endopterygota</taxon>
        <taxon>Diptera</taxon>
        <taxon>Nematocera</taxon>
        <taxon>Culicoidea</taxon>
        <taxon>Culicidae</taxon>
        <taxon>Anophelinae</taxon>
        <taxon>Anopheles</taxon>
    </lineage>
</organism>
<accession>A0A8W7Q1V2</accession>
<sequence length="152" mass="16558">MDEKRRKTAWSQPNDGQQQGKEMGICQSSGRGIPLRQWAVGAAACPGEIPIHSNPRGVHALIWPAGRFDRVNACEWAKPGRTASAERPALCNGIINHAAQAHPLRKNRTQEQTAHCTTFALRFTHMLWPVPTLSVTAKDSLNESVGVSGVDS</sequence>
<protein>
    <submittedName>
        <fullName evidence="2">Uncharacterized protein</fullName>
    </submittedName>
</protein>
<feature type="compositionally biased region" description="Polar residues" evidence="1">
    <location>
        <begin position="9"/>
        <end position="27"/>
    </location>
</feature>
<feature type="region of interest" description="Disordered" evidence="1">
    <location>
        <begin position="1"/>
        <end position="27"/>
    </location>
</feature>
<evidence type="ECO:0000256" key="1">
    <source>
        <dbReference type="SAM" id="MobiDB-lite"/>
    </source>
</evidence>
<dbReference type="EnsemblMetazoa" id="ACOM042035-RA">
    <property type="protein sequence ID" value="ACOM042035-PA.1"/>
    <property type="gene ID" value="ACOM042035"/>
</dbReference>
<evidence type="ECO:0000313" key="2">
    <source>
        <dbReference type="EnsemblMetazoa" id="ACOM042035-PA.1"/>
    </source>
</evidence>
<dbReference type="AlphaFoldDB" id="A0A8W7Q1V2"/>
<name>A0A8W7Q1V2_ANOCL</name>
<reference evidence="2" key="1">
    <citation type="submission" date="2022-08" db="UniProtKB">
        <authorList>
            <consortium name="EnsemblMetazoa"/>
        </authorList>
    </citation>
    <scope>IDENTIFICATION</scope>
</reference>